<name>A0ABW7EXE3_9BURK</name>
<evidence type="ECO:0000256" key="2">
    <source>
        <dbReference type="ARBA" id="ARBA00022723"/>
    </source>
</evidence>
<keyword evidence="4" id="KW-0223">Dioxygenase</keyword>
<organism evidence="8 9">
    <name type="scientific">Pelomonas parva</name>
    <dbReference type="NCBI Taxonomy" id="3299032"/>
    <lineage>
        <taxon>Bacteria</taxon>
        <taxon>Pseudomonadati</taxon>
        <taxon>Pseudomonadota</taxon>
        <taxon>Betaproteobacteria</taxon>
        <taxon>Burkholderiales</taxon>
        <taxon>Sphaerotilaceae</taxon>
        <taxon>Roseateles</taxon>
    </lineage>
</organism>
<keyword evidence="6" id="KW-0408">Iron</keyword>
<keyword evidence="9" id="KW-1185">Reference proteome</keyword>
<protein>
    <submittedName>
        <fullName evidence="8">2OG-Fe(II) oxygenase</fullName>
    </submittedName>
</protein>
<proteinExistence type="predicted"/>
<dbReference type="Gene3D" id="2.60.120.620">
    <property type="entry name" value="q2cbj1_9rhob like domain"/>
    <property type="match status" value="1"/>
</dbReference>
<dbReference type="PANTHER" id="PTHR10869:SF246">
    <property type="entry name" value="TRANSMEMBRANE PROLYL 4-HYDROXYLASE"/>
    <property type="match status" value="1"/>
</dbReference>
<keyword evidence="5" id="KW-0560">Oxidoreductase</keyword>
<evidence type="ECO:0000256" key="4">
    <source>
        <dbReference type="ARBA" id="ARBA00022964"/>
    </source>
</evidence>
<sequence>MSQQVITPELCEWIAEQTRAGHASESILAAMLGSGWDETIARQALARTLGQAATLTPPPGAVVGLPEPELSRFAPILHAGDRPVKILMALRQPRVVVFGDLLSEAECDGIVALATKRLARSETVATAADGSEVNAARTSDGMFFERCETDLIRRVESRIATLLRWPLDHGEGLQVLRYRPGAEYQPHYDYFEPGHVSTPNILKRGGQRVGTLVMYLNTPVAGGSTIFPDIGLDVAPVKGNAVFFSYDRPHPSTQTLHGGSPVIEGEKWVATKWLRQGVFT</sequence>
<dbReference type="InterPro" id="IPR045054">
    <property type="entry name" value="P4HA-like"/>
</dbReference>
<evidence type="ECO:0000313" key="9">
    <source>
        <dbReference type="Proteomes" id="UP001606210"/>
    </source>
</evidence>
<dbReference type="Proteomes" id="UP001606210">
    <property type="component" value="Unassembled WGS sequence"/>
</dbReference>
<reference evidence="8 9" key="1">
    <citation type="submission" date="2024-08" db="EMBL/GenBank/DDBJ databases">
        <authorList>
            <person name="Lu H."/>
        </authorList>
    </citation>
    <scope>NUCLEOTIDE SEQUENCE [LARGE SCALE GENOMIC DNA]</scope>
    <source>
        <strain evidence="8 9">LYH14W</strain>
    </source>
</reference>
<evidence type="ECO:0000256" key="3">
    <source>
        <dbReference type="ARBA" id="ARBA00022896"/>
    </source>
</evidence>
<dbReference type="Pfam" id="PF13640">
    <property type="entry name" value="2OG-FeII_Oxy_3"/>
    <property type="match status" value="1"/>
</dbReference>
<keyword evidence="3" id="KW-0847">Vitamin C</keyword>
<evidence type="ECO:0000256" key="6">
    <source>
        <dbReference type="ARBA" id="ARBA00023004"/>
    </source>
</evidence>
<keyword evidence="2" id="KW-0479">Metal-binding</keyword>
<evidence type="ECO:0000256" key="5">
    <source>
        <dbReference type="ARBA" id="ARBA00023002"/>
    </source>
</evidence>
<feature type="domain" description="Fe2OG dioxygenase" evidence="7">
    <location>
        <begin position="169"/>
        <end position="276"/>
    </location>
</feature>
<dbReference type="InterPro" id="IPR005123">
    <property type="entry name" value="Oxoglu/Fe-dep_dioxygenase_dom"/>
</dbReference>
<dbReference type="PROSITE" id="PS51471">
    <property type="entry name" value="FE2OG_OXY"/>
    <property type="match status" value="1"/>
</dbReference>
<dbReference type="RefSeq" id="WP_394476130.1">
    <property type="nucleotide sequence ID" value="NZ_JBIGHV010000001.1"/>
</dbReference>
<comment type="cofactor">
    <cofactor evidence="1">
        <name>L-ascorbate</name>
        <dbReference type="ChEBI" id="CHEBI:38290"/>
    </cofactor>
</comment>
<dbReference type="InterPro" id="IPR044862">
    <property type="entry name" value="Pro_4_hyd_alph_FE2OG_OXY"/>
</dbReference>
<gene>
    <name evidence="8" type="ORF">ACG00Y_03875</name>
</gene>
<dbReference type="SMART" id="SM00702">
    <property type="entry name" value="P4Hc"/>
    <property type="match status" value="1"/>
</dbReference>
<evidence type="ECO:0000313" key="8">
    <source>
        <dbReference type="EMBL" id="MFG6429033.1"/>
    </source>
</evidence>
<evidence type="ECO:0000259" key="7">
    <source>
        <dbReference type="PROSITE" id="PS51471"/>
    </source>
</evidence>
<dbReference type="EMBL" id="JBIGHV010000001">
    <property type="protein sequence ID" value="MFG6429033.1"/>
    <property type="molecule type" value="Genomic_DNA"/>
</dbReference>
<dbReference type="InterPro" id="IPR006620">
    <property type="entry name" value="Pro_4_hyd_alph"/>
</dbReference>
<accession>A0ABW7EXE3</accession>
<comment type="caution">
    <text evidence="8">The sequence shown here is derived from an EMBL/GenBank/DDBJ whole genome shotgun (WGS) entry which is preliminary data.</text>
</comment>
<evidence type="ECO:0000256" key="1">
    <source>
        <dbReference type="ARBA" id="ARBA00001961"/>
    </source>
</evidence>
<dbReference type="PANTHER" id="PTHR10869">
    <property type="entry name" value="PROLYL 4-HYDROXYLASE ALPHA SUBUNIT"/>
    <property type="match status" value="1"/>
</dbReference>